<gene>
    <name evidence="2" type="ORF">HYZ11_02180</name>
</gene>
<evidence type="ECO:0000259" key="1">
    <source>
        <dbReference type="Pfam" id="PF00578"/>
    </source>
</evidence>
<organism evidence="2 3">
    <name type="scientific">Tectimicrobiota bacterium</name>
    <dbReference type="NCBI Taxonomy" id="2528274"/>
    <lineage>
        <taxon>Bacteria</taxon>
        <taxon>Pseudomonadati</taxon>
        <taxon>Nitrospinota/Tectimicrobiota group</taxon>
        <taxon>Candidatus Tectimicrobiota</taxon>
    </lineage>
</organism>
<dbReference type="SUPFAM" id="SSF52833">
    <property type="entry name" value="Thioredoxin-like"/>
    <property type="match status" value="1"/>
</dbReference>
<dbReference type="Pfam" id="PF00578">
    <property type="entry name" value="AhpC-TSA"/>
    <property type="match status" value="1"/>
</dbReference>
<dbReference type="InterPro" id="IPR036249">
    <property type="entry name" value="Thioredoxin-like_sf"/>
</dbReference>
<sequence length="101" mass="11335">MELQEHLKAIRERNTEVVAVSTDGALEMNLSIRELGVRFPLISDPQQRVIRQFGVPLLKDGVARPTTVLIDLKGIVRLVYVGTDFSDRPSIRAILQALAWL</sequence>
<name>A0A932HXZ0_UNCTE</name>
<dbReference type="GO" id="GO:0016209">
    <property type="term" value="F:antioxidant activity"/>
    <property type="evidence" value="ECO:0007669"/>
    <property type="project" value="InterPro"/>
</dbReference>
<dbReference type="Proteomes" id="UP000782312">
    <property type="component" value="Unassembled WGS sequence"/>
</dbReference>
<feature type="domain" description="Alkyl hydroperoxide reductase subunit C/ Thiol specific antioxidant" evidence="1">
    <location>
        <begin position="2"/>
        <end position="78"/>
    </location>
</feature>
<reference evidence="2" key="1">
    <citation type="submission" date="2020-07" db="EMBL/GenBank/DDBJ databases">
        <title>Huge and variable diversity of episymbiotic CPR bacteria and DPANN archaea in groundwater ecosystems.</title>
        <authorList>
            <person name="He C.Y."/>
            <person name="Keren R."/>
            <person name="Whittaker M."/>
            <person name="Farag I.F."/>
            <person name="Doudna J."/>
            <person name="Cate J.H.D."/>
            <person name="Banfield J.F."/>
        </authorList>
    </citation>
    <scope>NUCLEOTIDE SEQUENCE</scope>
    <source>
        <strain evidence="2">NC_groundwater_763_Ag_S-0.2um_68_21</strain>
    </source>
</reference>
<accession>A0A932HXZ0</accession>
<dbReference type="InterPro" id="IPR000866">
    <property type="entry name" value="AhpC/TSA"/>
</dbReference>
<proteinExistence type="predicted"/>
<dbReference type="AlphaFoldDB" id="A0A932HXZ0"/>
<comment type="caution">
    <text evidence="2">The sequence shown here is derived from an EMBL/GenBank/DDBJ whole genome shotgun (WGS) entry which is preliminary data.</text>
</comment>
<dbReference type="GO" id="GO:0016491">
    <property type="term" value="F:oxidoreductase activity"/>
    <property type="evidence" value="ECO:0007669"/>
    <property type="project" value="InterPro"/>
</dbReference>
<evidence type="ECO:0000313" key="2">
    <source>
        <dbReference type="EMBL" id="MBI3126395.1"/>
    </source>
</evidence>
<dbReference type="Gene3D" id="3.40.30.10">
    <property type="entry name" value="Glutaredoxin"/>
    <property type="match status" value="1"/>
</dbReference>
<dbReference type="EMBL" id="JACPUR010000003">
    <property type="protein sequence ID" value="MBI3126395.1"/>
    <property type="molecule type" value="Genomic_DNA"/>
</dbReference>
<evidence type="ECO:0000313" key="3">
    <source>
        <dbReference type="Proteomes" id="UP000782312"/>
    </source>
</evidence>
<protein>
    <submittedName>
        <fullName evidence="2">Peroxiredoxin family protein</fullName>
    </submittedName>
</protein>